<reference evidence="8" key="2">
    <citation type="submission" date="2020-02" db="EMBL/GenBank/DDBJ databases">
        <title>Esox lucius (northern pike) genome, fEsoLuc1, primary haplotype.</title>
        <authorList>
            <person name="Myers G."/>
            <person name="Karagic N."/>
            <person name="Meyer A."/>
            <person name="Pippel M."/>
            <person name="Reichard M."/>
            <person name="Winkler S."/>
            <person name="Tracey A."/>
            <person name="Sims Y."/>
            <person name="Howe K."/>
            <person name="Rhie A."/>
            <person name="Formenti G."/>
            <person name="Durbin R."/>
            <person name="Fedrigo O."/>
            <person name="Jarvis E.D."/>
        </authorList>
    </citation>
    <scope>NUCLEOTIDE SEQUENCE [LARGE SCALE GENOMIC DNA]</scope>
</reference>
<feature type="compositionally biased region" description="Polar residues" evidence="6">
    <location>
        <begin position="496"/>
        <end position="505"/>
    </location>
</feature>
<reference evidence="9" key="1">
    <citation type="journal article" date="2014" name="PLoS ONE">
        <title>The genome and linkage map of the northern pike (Esox lucius): conserved synteny revealed between the salmonid sister group and the Neoteleostei.</title>
        <authorList>
            <person name="Rondeau E.B."/>
            <person name="Minkley D.R."/>
            <person name="Leong J.S."/>
            <person name="Messmer A.M."/>
            <person name="Jantzen J.R."/>
            <person name="von Schalburg K.R."/>
            <person name="Lemon C."/>
            <person name="Bird N.H."/>
            <person name="Koop B.F."/>
        </authorList>
    </citation>
    <scope>NUCLEOTIDE SEQUENCE</scope>
</reference>
<keyword evidence="9" id="KW-1185">Reference proteome</keyword>
<evidence type="ECO:0000256" key="3">
    <source>
        <dbReference type="ARBA" id="ARBA00022771"/>
    </source>
</evidence>
<protein>
    <recommendedName>
        <fullName evidence="7">C2H2-type domain-containing protein</fullName>
    </recommendedName>
</protein>
<organism evidence="8 9">
    <name type="scientific">Esox lucius</name>
    <name type="common">Northern pike</name>
    <dbReference type="NCBI Taxonomy" id="8010"/>
    <lineage>
        <taxon>Eukaryota</taxon>
        <taxon>Metazoa</taxon>
        <taxon>Chordata</taxon>
        <taxon>Craniata</taxon>
        <taxon>Vertebrata</taxon>
        <taxon>Euteleostomi</taxon>
        <taxon>Actinopterygii</taxon>
        <taxon>Neopterygii</taxon>
        <taxon>Teleostei</taxon>
        <taxon>Protacanthopterygii</taxon>
        <taxon>Esociformes</taxon>
        <taxon>Esocidae</taxon>
        <taxon>Esox</taxon>
    </lineage>
</organism>
<feature type="compositionally biased region" description="Polar residues" evidence="6">
    <location>
        <begin position="19"/>
        <end position="43"/>
    </location>
</feature>
<evidence type="ECO:0000259" key="7">
    <source>
        <dbReference type="PROSITE" id="PS50157"/>
    </source>
</evidence>
<dbReference type="GO" id="GO:0045944">
    <property type="term" value="P:positive regulation of transcription by RNA polymerase II"/>
    <property type="evidence" value="ECO:0007669"/>
    <property type="project" value="TreeGrafter"/>
</dbReference>
<feature type="domain" description="C2H2-type" evidence="7">
    <location>
        <begin position="190"/>
        <end position="217"/>
    </location>
</feature>
<keyword evidence="2" id="KW-0677">Repeat</keyword>
<proteinExistence type="predicted"/>
<dbReference type="PANTHER" id="PTHR24403">
    <property type="entry name" value="ZINC FINGER PROTEIN"/>
    <property type="match status" value="1"/>
</dbReference>
<keyword evidence="4" id="KW-0862">Zinc</keyword>
<dbReference type="FunFam" id="3.30.160.60:FF:000655">
    <property type="entry name" value="Zinc finger protein 462"/>
    <property type="match status" value="1"/>
</dbReference>
<dbReference type="InterPro" id="IPR013087">
    <property type="entry name" value="Znf_C2H2_type"/>
</dbReference>
<dbReference type="SMART" id="SM00355">
    <property type="entry name" value="ZnF_C2H2"/>
    <property type="match status" value="5"/>
</dbReference>
<evidence type="ECO:0000256" key="1">
    <source>
        <dbReference type="ARBA" id="ARBA00022723"/>
    </source>
</evidence>
<dbReference type="Bgee" id="ENSELUG00000014873">
    <property type="expression patterns" value="Expressed in spleen and 14 other cell types or tissues"/>
</dbReference>
<dbReference type="Ensembl" id="ENSELUT00000039093.3">
    <property type="protein sequence ID" value="ENSELUP00000035772.3"/>
    <property type="gene ID" value="ENSELUG00000014873.3"/>
</dbReference>
<evidence type="ECO:0000256" key="2">
    <source>
        <dbReference type="ARBA" id="ARBA00022737"/>
    </source>
</evidence>
<sequence length="512" mass="59707">VTITEDEEHTLRADEEGTNLPQIQDCNQFSDSEGSDLTESKSYSEPPDVLRQLKHYRHLAQAKAPGPPEPKSTGTTQDGLFACEFCTYTSTYIKSMRRHYISRHNGKRIVRCKDCSFFTGFRKKLDMHMETAHASVIIEAVKDLHCPLCLYHTKNKKRMIDHIILHREEPLAPIEVRRPKLSRYLQGIVFRCHKCTFTSSSDESLRLHMHKHNDLKPYKCRLCYFDCTQLSELEAHLCDMHQVSVMRNHELVGQVHLEELETTLNRMKWGGRCDQEPGDEEKLEGTAHLNVAKQQWLEGKGDNMELQGNEEENQEETNKMHKDKQAFKEGYTIREPGLKKSGKNIFKENKEHELKGKKNIDEQSPDCEKKRGHQDEVNQKEDNEVGKNMARTCEFHESQYFKQEYEEQYEQCHDNFEDKDGEQFTDCQEYQELRESVTGERDDRYHEMPVLENEEWKVEIHSHSEKREHEGESLKTDGPKPGCNKKGEAGKKLDANNENGYTLASNGKLWLK</sequence>
<dbReference type="PROSITE" id="PS50157">
    <property type="entry name" value="ZINC_FINGER_C2H2_2"/>
    <property type="match status" value="1"/>
</dbReference>
<dbReference type="InterPro" id="IPR036236">
    <property type="entry name" value="Znf_C2H2_sf"/>
</dbReference>
<dbReference type="PANTHER" id="PTHR24403:SF67">
    <property type="entry name" value="FI01116P-RELATED"/>
    <property type="match status" value="1"/>
</dbReference>
<feature type="compositionally biased region" description="Basic and acidic residues" evidence="6">
    <location>
        <begin position="485"/>
        <end position="495"/>
    </location>
</feature>
<dbReference type="GO" id="GO:0005634">
    <property type="term" value="C:nucleus"/>
    <property type="evidence" value="ECO:0007669"/>
    <property type="project" value="TreeGrafter"/>
</dbReference>
<accession>A0A3P9A444</accession>
<feature type="region of interest" description="Disordered" evidence="6">
    <location>
        <begin position="456"/>
        <end position="512"/>
    </location>
</feature>
<reference evidence="8" key="4">
    <citation type="submission" date="2025-09" db="UniProtKB">
        <authorList>
            <consortium name="Ensembl"/>
        </authorList>
    </citation>
    <scope>IDENTIFICATION</scope>
</reference>
<dbReference type="GeneTree" id="ENSGT00940000156411"/>
<evidence type="ECO:0000256" key="4">
    <source>
        <dbReference type="ARBA" id="ARBA00022833"/>
    </source>
</evidence>
<feature type="compositionally biased region" description="Basic and acidic residues" evidence="6">
    <location>
        <begin position="316"/>
        <end position="326"/>
    </location>
</feature>
<name>A0A3P9A444_ESOLU</name>
<dbReference type="Proteomes" id="UP000265140">
    <property type="component" value="Chromosome 13"/>
</dbReference>
<evidence type="ECO:0000313" key="9">
    <source>
        <dbReference type="Proteomes" id="UP000265140"/>
    </source>
</evidence>
<dbReference type="SUPFAM" id="SSF57667">
    <property type="entry name" value="beta-beta-alpha zinc fingers"/>
    <property type="match status" value="1"/>
</dbReference>
<keyword evidence="3 5" id="KW-0863">Zinc-finger</keyword>
<dbReference type="GO" id="GO:0008270">
    <property type="term" value="F:zinc ion binding"/>
    <property type="evidence" value="ECO:0007669"/>
    <property type="project" value="UniProtKB-KW"/>
</dbReference>
<dbReference type="AlphaFoldDB" id="A0A3P9A444"/>
<dbReference type="STRING" id="8010.ENSELUP00000035772"/>
<keyword evidence="1" id="KW-0479">Metal-binding</keyword>
<feature type="region of interest" description="Disordered" evidence="6">
    <location>
        <begin position="300"/>
        <end position="326"/>
    </location>
</feature>
<evidence type="ECO:0000256" key="6">
    <source>
        <dbReference type="SAM" id="MobiDB-lite"/>
    </source>
</evidence>
<dbReference type="InterPro" id="IPR050688">
    <property type="entry name" value="Zinc_finger/UBP_domain"/>
</dbReference>
<evidence type="ECO:0000256" key="5">
    <source>
        <dbReference type="PROSITE-ProRule" id="PRU00042"/>
    </source>
</evidence>
<reference evidence="8" key="3">
    <citation type="submission" date="2025-08" db="UniProtKB">
        <authorList>
            <consortium name="Ensembl"/>
        </authorList>
    </citation>
    <scope>IDENTIFICATION</scope>
</reference>
<feature type="region of interest" description="Disordered" evidence="6">
    <location>
        <begin position="349"/>
        <end position="385"/>
    </location>
</feature>
<feature type="compositionally biased region" description="Basic and acidic residues" evidence="6">
    <location>
        <begin position="456"/>
        <end position="478"/>
    </location>
</feature>
<dbReference type="PROSITE" id="PS00028">
    <property type="entry name" value="ZINC_FINGER_C2H2_1"/>
    <property type="match status" value="1"/>
</dbReference>
<feature type="region of interest" description="Disordered" evidence="6">
    <location>
        <begin position="1"/>
        <end position="46"/>
    </location>
</feature>
<dbReference type="Gene3D" id="3.30.160.60">
    <property type="entry name" value="Classic Zinc Finger"/>
    <property type="match status" value="2"/>
</dbReference>
<evidence type="ECO:0000313" key="8">
    <source>
        <dbReference type="Ensembl" id="ENSELUP00000035772.3"/>
    </source>
</evidence>